<evidence type="ECO:0000256" key="3">
    <source>
        <dbReference type="ARBA" id="ARBA00023004"/>
    </source>
</evidence>
<name>A0ABX2ZZ27_9GAMM</name>
<evidence type="ECO:0000256" key="1">
    <source>
        <dbReference type="ARBA" id="ARBA00022723"/>
    </source>
</evidence>
<dbReference type="PANTHER" id="PTHR42988:SF2">
    <property type="entry name" value="CYCLIC NUCLEOTIDE PHOSPHODIESTERASE CBUA0032-RELATED"/>
    <property type="match status" value="1"/>
</dbReference>
<protein>
    <recommendedName>
        <fullName evidence="5">Calcineurin-like phosphoesterase domain-containing protein</fullName>
    </recommendedName>
</protein>
<keyword evidence="3" id="KW-0408">Iron</keyword>
<accession>A0ABX2ZZ27</accession>
<organism evidence="6 7">
    <name type="scientific">Piscirickettsia litoralis</name>
    <dbReference type="NCBI Taxonomy" id="1891921"/>
    <lineage>
        <taxon>Bacteria</taxon>
        <taxon>Pseudomonadati</taxon>
        <taxon>Pseudomonadota</taxon>
        <taxon>Gammaproteobacteria</taxon>
        <taxon>Thiotrichales</taxon>
        <taxon>Piscirickettsiaceae</taxon>
        <taxon>Piscirickettsia</taxon>
    </lineage>
</organism>
<dbReference type="Gene3D" id="3.60.21.10">
    <property type="match status" value="1"/>
</dbReference>
<reference evidence="6 7" key="1">
    <citation type="submission" date="2016-08" db="EMBL/GenBank/DDBJ databases">
        <title>Draft genome sequence of Candidatus Piscirickettsia litoralis, from seawater.</title>
        <authorList>
            <person name="Wan X."/>
            <person name="Lee A.J."/>
            <person name="Hou S."/>
            <person name="Donachie S.P."/>
        </authorList>
    </citation>
    <scope>NUCLEOTIDE SEQUENCE [LARGE SCALE GENOMIC DNA]</scope>
    <source>
        <strain evidence="6 7">Y2</strain>
    </source>
</reference>
<dbReference type="RefSeq" id="WP_069311683.1">
    <property type="nucleotide sequence ID" value="NZ_MDTU01000001.1"/>
</dbReference>
<evidence type="ECO:0000313" key="7">
    <source>
        <dbReference type="Proteomes" id="UP000094329"/>
    </source>
</evidence>
<evidence type="ECO:0000256" key="2">
    <source>
        <dbReference type="ARBA" id="ARBA00022801"/>
    </source>
</evidence>
<evidence type="ECO:0000256" key="4">
    <source>
        <dbReference type="ARBA" id="ARBA00025742"/>
    </source>
</evidence>
<sequence length="115" mass="13392">MISHTTKIIQVTDTHLFSDHEKSMYGVKTNQRFEQVIAKLAQQDKELIFLTGDISQDESPESYHYAAKRLSALNTPIYWIAGNHDDQKCVDAIFAKYPNFIKTDCLNIHPWRFIF</sequence>
<dbReference type="EMBL" id="MDTU01000001">
    <property type="protein sequence ID" value="ODN41881.1"/>
    <property type="molecule type" value="Genomic_DNA"/>
</dbReference>
<dbReference type="Proteomes" id="UP000094329">
    <property type="component" value="Unassembled WGS sequence"/>
</dbReference>
<comment type="similarity">
    <text evidence="4">Belongs to the cyclic nucleotide phosphodiesterase class-III family.</text>
</comment>
<dbReference type="InterPro" id="IPR004843">
    <property type="entry name" value="Calcineurin-like_PHP"/>
</dbReference>
<keyword evidence="7" id="KW-1185">Reference proteome</keyword>
<dbReference type="PANTHER" id="PTHR42988">
    <property type="entry name" value="PHOSPHOHYDROLASE"/>
    <property type="match status" value="1"/>
</dbReference>
<comment type="caution">
    <text evidence="6">The sequence shown here is derived from an EMBL/GenBank/DDBJ whole genome shotgun (WGS) entry which is preliminary data.</text>
</comment>
<dbReference type="InterPro" id="IPR029052">
    <property type="entry name" value="Metallo-depent_PP-like"/>
</dbReference>
<gene>
    <name evidence="6" type="ORF">BGC07_01495</name>
</gene>
<feature type="domain" description="Calcineurin-like phosphoesterase" evidence="5">
    <location>
        <begin position="7"/>
        <end position="100"/>
    </location>
</feature>
<keyword evidence="1" id="KW-0479">Metal-binding</keyword>
<evidence type="ECO:0000259" key="5">
    <source>
        <dbReference type="Pfam" id="PF00149"/>
    </source>
</evidence>
<evidence type="ECO:0000313" key="6">
    <source>
        <dbReference type="EMBL" id="ODN41881.1"/>
    </source>
</evidence>
<dbReference type="InterPro" id="IPR050884">
    <property type="entry name" value="CNP_phosphodiesterase-III"/>
</dbReference>
<dbReference type="Pfam" id="PF00149">
    <property type="entry name" value="Metallophos"/>
    <property type="match status" value="1"/>
</dbReference>
<keyword evidence="2" id="KW-0378">Hydrolase</keyword>
<proteinExistence type="inferred from homology"/>
<dbReference type="SUPFAM" id="SSF56300">
    <property type="entry name" value="Metallo-dependent phosphatases"/>
    <property type="match status" value="1"/>
</dbReference>